<gene>
    <name evidence="1" type="ORF">S01H4_48651</name>
</gene>
<dbReference type="AlphaFoldDB" id="X1BDJ4"/>
<name>X1BDJ4_9ZZZZ</name>
<feature type="non-terminal residue" evidence="1">
    <location>
        <position position="1"/>
    </location>
</feature>
<proteinExistence type="predicted"/>
<sequence length="56" mass="6120">WGEHYLGGGVAVIEADVGKGKLFLFGPEITNRAQTHGTFKFLFNGIYYGSASKQKL</sequence>
<evidence type="ECO:0000313" key="1">
    <source>
        <dbReference type="EMBL" id="GAG93085.1"/>
    </source>
</evidence>
<dbReference type="EMBL" id="BART01027441">
    <property type="protein sequence ID" value="GAG93085.1"/>
    <property type="molecule type" value="Genomic_DNA"/>
</dbReference>
<comment type="caution">
    <text evidence="1">The sequence shown here is derived from an EMBL/GenBank/DDBJ whole genome shotgun (WGS) entry which is preliminary data.</text>
</comment>
<organism evidence="1">
    <name type="scientific">marine sediment metagenome</name>
    <dbReference type="NCBI Taxonomy" id="412755"/>
    <lineage>
        <taxon>unclassified sequences</taxon>
        <taxon>metagenomes</taxon>
        <taxon>ecological metagenomes</taxon>
    </lineage>
</organism>
<reference evidence="1" key="1">
    <citation type="journal article" date="2014" name="Front. Microbiol.">
        <title>High frequency of phylogenetically diverse reductive dehalogenase-homologous genes in deep subseafloor sedimentary metagenomes.</title>
        <authorList>
            <person name="Kawai M."/>
            <person name="Futagami T."/>
            <person name="Toyoda A."/>
            <person name="Takaki Y."/>
            <person name="Nishi S."/>
            <person name="Hori S."/>
            <person name="Arai W."/>
            <person name="Tsubouchi T."/>
            <person name="Morono Y."/>
            <person name="Uchiyama I."/>
            <person name="Ito T."/>
            <person name="Fujiyama A."/>
            <person name="Inagaki F."/>
            <person name="Takami H."/>
        </authorList>
    </citation>
    <scope>NUCLEOTIDE SEQUENCE</scope>
    <source>
        <strain evidence="1">Expedition CK06-06</strain>
    </source>
</reference>
<accession>X1BDJ4</accession>
<protein>
    <submittedName>
        <fullName evidence="1">Uncharacterized protein</fullName>
    </submittedName>
</protein>